<keyword evidence="8" id="KW-0539">Nucleus</keyword>
<evidence type="ECO:0000256" key="6">
    <source>
        <dbReference type="ARBA" id="ARBA00022771"/>
    </source>
</evidence>
<comment type="caution">
    <text evidence="11">The sequence shown here is derived from an EMBL/GenBank/DDBJ whole genome shotgun (WGS) entry which is preliminary data.</text>
</comment>
<sequence>KQAMERELFGDSDSDWDELDGEDKQALSQSGRDLKRIIRSRDLARVAHTPRFGMPDDCTGGKKLAGNTLQDCTGGKKLAGNTLQDCTGGKKLAGNTLQCSSSSSEQGKASTPSVQEEPSLTEAFSKIRIVNPLVSHSLMKMRMEGRKMISISRIHLKMKTQEVQGDWVTIGVVVGKSDPKTSSAGNAYSIWKLNDLADLEQSVGLFLFGEKHKQLWKTEVGAVIGLLNPAIMDAASEKSCSEPALTVQTASQVMLMGRSKDLAWCTALTKGGNKCCRFVDGRQGSFCAYHVQAAYRKQSARRLELHGSVNGGLRPRSFEKKLFSKDCAYMYGGQTFVPHSRADSGKAKKGLTLSKLESSLTEGRYTRVNTLSISDIKPTAAGGARVQPDSHDTFLDMISVPTAGSMNFVSHLKNQSSKPPGSGGSAGSKTGGLRPARSVSAKDLIRLHKQDLERRRLARHVQPQLGKGLRRDGHVLLGVAGTVAGTATGTVTGPLKAIAMVKQSGGIKKQDPNAIKKTTESVKERVKRRVEEDCGRELRHSASAKPPKKKSKLLGDVDLNSDEVKALLKAKSKHKGVLAEAEAQREDAYFAELEKKEMLEEKMQSITSIEITVVTCRLCMYTAQSAKDSCKKEGHALKRSKARKRFFRCRKCKHRTHVINAKFPT</sequence>
<evidence type="ECO:0000256" key="1">
    <source>
        <dbReference type="ARBA" id="ARBA00004123"/>
    </source>
</evidence>
<dbReference type="InterPro" id="IPR015408">
    <property type="entry name" value="Znf_Mcm10/DnaG"/>
</dbReference>
<feature type="domain" description="Replication factor Mcm10 C-terminal" evidence="10">
    <location>
        <begin position="398"/>
        <end position="665"/>
    </location>
</feature>
<dbReference type="GO" id="GO:0043596">
    <property type="term" value="C:nuclear replication fork"/>
    <property type="evidence" value="ECO:0007669"/>
    <property type="project" value="TreeGrafter"/>
</dbReference>
<evidence type="ECO:0000256" key="5">
    <source>
        <dbReference type="ARBA" id="ARBA00022723"/>
    </source>
</evidence>
<feature type="compositionally biased region" description="Acidic residues" evidence="9">
    <location>
        <begin position="10"/>
        <end position="21"/>
    </location>
</feature>
<comment type="subcellular location">
    <subcellularLocation>
        <location evidence="1">Nucleus</location>
    </subcellularLocation>
</comment>
<evidence type="ECO:0000256" key="2">
    <source>
        <dbReference type="ARBA" id="ARBA00009679"/>
    </source>
</evidence>
<dbReference type="GO" id="GO:0003697">
    <property type="term" value="F:single-stranded DNA binding"/>
    <property type="evidence" value="ECO:0007669"/>
    <property type="project" value="InterPro"/>
</dbReference>
<feature type="compositionally biased region" description="Gly residues" evidence="9">
    <location>
        <begin position="421"/>
        <end position="430"/>
    </location>
</feature>
<organism evidence="11 12">
    <name type="scientific">Elysia chlorotica</name>
    <name type="common">Eastern emerald elysia</name>
    <name type="synonym">Sea slug</name>
    <dbReference type="NCBI Taxonomy" id="188477"/>
    <lineage>
        <taxon>Eukaryota</taxon>
        <taxon>Metazoa</taxon>
        <taxon>Spiralia</taxon>
        <taxon>Lophotrochozoa</taxon>
        <taxon>Mollusca</taxon>
        <taxon>Gastropoda</taxon>
        <taxon>Heterobranchia</taxon>
        <taxon>Euthyneura</taxon>
        <taxon>Panpulmonata</taxon>
        <taxon>Sacoglossa</taxon>
        <taxon>Placobranchoidea</taxon>
        <taxon>Plakobranchidae</taxon>
        <taxon>Elysia</taxon>
    </lineage>
</organism>
<feature type="non-terminal residue" evidence="11">
    <location>
        <position position="1"/>
    </location>
</feature>
<dbReference type="Pfam" id="PF24863">
    <property type="entry name" value="zf-CCCH_Mcm10"/>
    <property type="match status" value="1"/>
</dbReference>
<dbReference type="InterPro" id="IPR015411">
    <property type="entry name" value="Rep_factor_Mcm10_C"/>
</dbReference>
<keyword evidence="4" id="KW-0235">DNA replication</keyword>
<dbReference type="PANTHER" id="PTHR13454:SF11">
    <property type="entry name" value="PROTEIN MCM10 HOMOLOG"/>
    <property type="match status" value="1"/>
</dbReference>
<evidence type="ECO:0000256" key="8">
    <source>
        <dbReference type="ARBA" id="ARBA00023242"/>
    </source>
</evidence>
<dbReference type="Proteomes" id="UP000271974">
    <property type="component" value="Unassembled WGS sequence"/>
</dbReference>
<proteinExistence type="inferred from homology"/>
<dbReference type="GO" id="GO:0008270">
    <property type="term" value="F:zinc ion binding"/>
    <property type="evidence" value="ECO:0007669"/>
    <property type="project" value="UniProtKB-KW"/>
</dbReference>
<keyword evidence="12" id="KW-1185">Reference proteome</keyword>
<evidence type="ECO:0000259" key="10">
    <source>
        <dbReference type="SMART" id="SM01280"/>
    </source>
</evidence>
<dbReference type="OrthoDB" id="6093546at2759"/>
<dbReference type="Pfam" id="PF09329">
    <property type="entry name" value="zf-primase"/>
    <property type="match status" value="1"/>
</dbReference>
<dbReference type="PANTHER" id="PTHR13454">
    <property type="entry name" value="PROTEIN MCM10 HOMOLOG"/>
    <property type="match status" value="1"/>
</dbReference>
<name>A0A433T8X1_ELYCH</name>
<dbReference type="SMART" id="SM01280">
    <property type="entry name" value="Mcm10"/>
    <property type="match status" value="1"/>
</dbReference>
<dbReference type="AlphaFoldDB" id="A0A433T8X1"/>
<dbReference type="GO" id="GO:0003688">
    <property type="term" value="F:DNA replication origin binding"/>
    <property type="evidence" value="ECO:0007669"/>
    <property type="project" value="TreeGrafter"/>
</dbReference>
<keyword evidence="6" id="KW-0863">Zinc-finger</keyword>
<dbReference type="STRING" id="188477.A0A433T8X1"/>
<dbReference type="Gene3D" id="2.40.50.140">
    <property type="entry name" value="Nucleic acid-binding proteins"/>
    <property type="match status" value="1"/>
</dbReference>
<dbReference type="FunFam" id="2.40.50.140:FF:000174">
    <property type="entry name" value="DNA replication licensing factor mcm10"/>
    <property type="match status" value="1"/>
</dbReference>
<feature type="region of interest" description="Disordered" evidence="9">
    <location>
        <begin position="509"/>
        <end position="554"/>
    </location>
</feature>
<gene>
    <name evidence="11" type="ORF">EGW08_014247</name>
</gene>
<dbReference type="EMBL" id="RQTK01000539">
    <property type="protein sequence ID" value="RUS77986.1"/>
    <property type="molecule type" value="Genomic_DNA"/>
</dbReference>
<feature type="region of interest" description="Disordered" evidence="9">
    <location>
        <begin position="96"/>
        <end position="117"/>
    </location>
</feature>
<dbReference type="GO" id="GO:0006270">
    <property type="term" value="P:DNA replication initiation"/>
    <property type="evidence" value="ECO:0007669"/>
    <property type="project" value="InterPro"/>
</dbReference>
<evidence type="ECO:0000256" key="9">
    <source>
        <dbReference type="SAM" id="MobiDB-lite"/>
    </source>
</evidence>
<dbReference type="Pfam" id="PF22379">
    <property type="entry name" value="OB_MCM10"/>
    <property type="match status" value="1"/>
</dbReference>
<comment type="similarity">
    <text evidence="2">Belongs to the MCM10 family.</text>
</comment>
<evidence type="ECO:0000313" key="12">
    <source>
        <dbReference type="Proteomes" id="UP000271974"/>
    </source>
</evidence>
<evidence type="ECO:0000256" key="4">
    <source>
        <dbReference type="ARBA" id="ARBA00022705"/>
    </source>
</evidence>
<evidence type="ECO:0000256" key="3">
    <source>
        <dbReference type="ARBA" id="ARBA00017770"/>
    </source>
</evidence>
<keyword evidence="5" id="KW-0479">Metal-binding</keyword>
<accession>A0A433T8X1</accession>
<feature type="compositionally biased region" description="Basic and acidic residues" evidence="9">
    <location>
        <begin position="517"/>
        <end position="540"/>
    </location>
</feature>
<dbReference type="InterPro" id="IPR055065">
    <property type="entry name" value="OB_MCM10"/>
</dbReference>
<feature type="non-terminal residue" evidence="11">
    <location>
        <position position="665"/>
    </location>
</feature>
<feature type="region of interest" description="Disordered" evidence="9">
    <location>
        <begin position="411"/>
        <end position="442"/>
    </location>
</feature>
<dbReference type="InterPro" id="IPR012340">
    <property type="entry name" value="NA-bd_OB-fold"/>
</dbReference>
<feature type="region of interest" description="Disordered" evidence="9">
    <location>
        <begin position="1"/>
        <end position="32"/>
    </location>
</feature>
<dbReference type="InterPro" id="IPR040184">
    <property type="entry name" value="Mcm10"/>
</dbReference>
<protein>
    <recommendedName>
        <fullName evidence="3">Protein MCM10 homolog</fullName>
    </recommendedName>
</protein>
<reference evidence="11 12" key="1">
    <citation type="submission" date="2019-01" db="EMBL/GenBank/DDBJ databases">
        <title>A draft genome assembly of the solar-powered sea slug Elysia chlorotica.</title>
        <authorList>
            <person name="Cai H."/>
            <person name="Li Q."/>
            <person name="Fang X."/>
            <person name="Li J."/>
            <person name="Curtis N.E."/>
            <person name="Altenburger A."/>
            <person name="Shibata T."/>
            <person name="Feng M."/>
            <person name="Maeda T."/>
            <person name="Schwartz J.A."/>
            <person name="Shigenobu S."/>
            <person name="Lundholm N."/>
            <person name="Nishiyama T."/>
            <person name="Yang H."/>
            <person name="Hasebe M."/>
            <person name="Li S."/>
            <person name="Pierce S.K."/>
            <person name="Wang J."/>
        </authorList>
    </citation>
    <scope>NUCLEOTIDE SEQUENCE [LARGE SCALE GENOMIC DNA]</scope>
    <source>
        <strain evidence="11">EC2010</strain>
        <tissue evidence="11">Whole organism of an adult</tissue>
    </source>
</reference>
<evidence type="ECO:0000313" key="11">
    <source>
        <dbReference type="EMBL" id="RUS77986.1"/>
    </source>
</evidence>
<keyword evidence="7" id="KW-0862">Zinc</keyword>
<evidence type="ECO:0000256" key="7">
    <source>
        <dbReference type="ARBA" id="ARBA00022833"/>
    </source>
</evidence>